<feature type="domain" description="4Fe-4S ferredoxin-type" evidence="6">
    <location>
        <begin position="32"/>
        <end position="62"/>
    </location>
</feature>
<dbReference type="GO" id="GO:0046872">
    <property type="term" value="F:metal ion binding"/>
    <property type="evidence" value="ECO:0007669"/>
    <property type="project" value="UniProtKB-KW"/>
</dbReference>
<dbReference type="Gene3D" id="3.30.70.20">
    <property type="match status" value="1"/>
</dbReference>
<dbReference type="GO" id="GO:0016491">
    <property type="term" value="F:oxidoreductase activity"/>
    <property type="evidence" value="ECO:0007669"/>
    <property type="project" value="UniProtKB-KW"/>
</dbReference>
<dbReference type="InterPro" id="IPR017896">
    <property type="entry name" value="4Fe4S_Fe-S-bd"/>
</dbReference>
<dbReference type="PROSITE" id="PS00198">
    <property type="entry name" value="4FE4S_FER_1"/>
    <property type="match status" value="2"/>
</dbReference>
<evidence type="ECO:0000259" key="6">
    <source>
        <dbReference type="PROSITE" id="PS51379"/>
    </source>
</evidence>
<proteinExistence type="inferred from homology"/>
<evidence type="ECO:0000256" key="2">
    <source>
        <dbReference type="ARBA" id="ARBA00022723"/>
    </source>
</evidence>
<sequence length="276" mass="30965">MLDFKIEEDKCIECGLCAQDCPVGIIELNPKPVIRKEKEMNCLKCQHCLAICPTAALSILGKKPEDSVSAKGEMPKPEAISRLIKTRRSIRKYKKETIDKKLIQELIETAAHAPTGHNDNAVLLSLIDNKEDLDLFRLKVYDSLKNARESGTLEKRFQFLLSYQKLWETKGVDVIFRDAPHLIIASAPSADASPMADCLITLSYFELIANSHGIGTLWNGMVKWAIDDIDPELRTLIGIPKDHTIGYVMLFGKSAVKYTRGIQSEGLKVNRIKLEK</sequence>
<keyword evidence="8" id="KW-1185">Reference proteome</keyword>
<dbReference type="EMBL" id="MVDE01000021">
    <property type="protein sequence ID" value="PKQ64725.1"/>
    <property type="molecule type" value="Genomic_DNA"/>
</dbReference>
<comment type="caution">
    <text evidence="7">The sequence shown here is derived from an EMBL/GenBank/DDBJ whole genome shotgun (WGS) entry which is preliminary data.</text>
</comment>
<comment type="similarity">
    <text evidence="1">Belongs to the nitroreductase family.</text>
</comment>
<dbReference type="PANTHER" id="PTHR43673">
    <property type="entry name" value="NAD(P)H NITROREDUCTASE YDGI-RELATED"/>
    <property type="match status" value="1"/>
</dbReference>
<accession>A0A2N3I341</accession>
<gene>
    <name evidence="7" type="ORF">BZG01_13670</name>
</gene>
<dbReference type="RefSeq" id="WP_101310409.1">
    <property type="nucleotide sequence ID" value="NZ_MVDE01000021.1"/>
</dbReference>
<evidence type="ECO:0000256" key="1">
    <source>
        <dbReference type="ARBA" id="ARBA00007118"/>
    </source>
</evidence>
<evidence type="ECO:0000256" key="5">
    <source>
        <dbReference type="ARBA" id="ARBA00023014"/>
    </source>
</evidence>
<reference evidence="7 8" key="1">
    <citation type="journal article" date="2017" name="Front. Microbiol.">
        <title>Labilibaculum manganireducens gen. nov., sp. nov. and Labilibaculum filiforme sp. nov., Novel Bacteroidetes Isolated from Subsurface Sediments of the Baltic Sea.</title>
        <authorList>
            <person name="Vandieken V."/>
            <person name="Marshall I.P."/>
            <person name="Niemann H."/>
            <person name="Engelen B."/>
            <person name="Cypionka H."/>
        </authorList>
    </citation>
    <scope>NUCLEOTIDE SEQUENCE [LARGE SCALE GENOMIC DNA]</scope>
    <source>
        <strain evidence="7 8">59.10-2M</strain>
    </source>
</reference>
<keyword evidence="3" id="KW-0560">Oxidoreductase</keyword>
<dbReference type="GO" id="GO:0051536">
    <property type="term" value="F:iron-sulfur cluster binding"/>
    <property type="evidence" value="ECO:0007669"/>
    <property type="project" value="UniProtKB-KW"/>
</dbReference>
<protein>
    <recommendedName>
        <fullName evidence="6">4Fe-4S ferredoxin-type domain-containing protein</fullName>
    </recommendedName>
</protein>
<organism evidence="7 8">
    <name type="scientific">Labilibaculum manganireducens</name>
    <dbReference type="NCBI Taxonomy" id="1940525"/>
    <lineage>
        <taxon>Bacteria</taxon>
        <taxon>Pseudomonadati</taxon>
        <taxon>Bacteroidota</taxon>
        <taxon>Bacteroidia</taxon>
        <taxon>Marinilabiliales</taxon>
        <taxon>Marinifilaceae</taxon>
        <taxon>Labilibaculum</taxon>
    </lineage>
</organism>
<evidence type="ECO:0000256" key="3">
    <source>
        <dbReference type="ARBA" id="ARBA00023002"/>
    </source>
</evidence>
<keyword evidence="2" id="KW-0479">Metal-binding</keyword>
<dbReference type="Pfam" id="PF00881">
    <property type="entry name" value="Nitroreductase"/>
    <property type="match status" value="1"/>
</dbReference>
<dbReference type="PANTHER" id="PTHR43673:SF10">
    <property type="entry name" value="NADH DEHYDROGENASE_NAD(P)H NITROREDUCTASE XCC3605-RELATED"/>
    <property type="match status" value="1"/>
</dbReference>
<feature type="domain" description="4Fe-4S ferredoxin-type" evidence="6">
    <location>
        <begin position="2"/>
        <end position="31"/>
    </location>
</feature>
<dbReference type="InterPro" id="IPR017900">
    <property type="entry name" value="4Fe4S_Fe_S_CS"/>
</dbReference>
<name>A0A2N3I341_9BACT</name>
<dbReference type="AlphaFoldDB" id="A0A2N3I341"/>
<dbReference type="SUPFAM" id="SSF55469">
    <property type="entry name" value="FMN-dependent nitroreductase-like"/>
    <property type="match status" value="1"/>
</dbReference>
<evidence type="ECO:0000256" key="4">
    <source>
        <dbReference type="ARBA" id="ARBA00023004"/>
    </source>
</evidence>
<dbReference type="Proteomes" id="UP000233618">
    <property type="component" value="Unassembled WGS sequence"/>
</dbReference>
<keyword evidence="4" id="KW-0408">Iron</keyword>
<dbReference type="Pfam" id="PF12838">
    <property type="entry name" value="Fer4_7"/>
    <property type="match status" value="1"/>
</dbReference>
<dbReference type="InterPro" id="IPR000415">
    <property type="entry name" value="Nitroreductase-like"/>
</dbReference>
<dbReference type="PROSITE" id="PS51379">
    <property type="entry name" value="4FE4S_FER_2"/>
    <property type="match status" value="2"/>
</dbReference>
<keyword evidence="5" id="KW-0411">Iron-sulfur</keyword>
<dbReference type="Gene3D" id="3.40.109.10">
    <property type="entry name" value="NADH Oxidase"/>
    <property type="match status" value="1"/>
</dbReference>
<dbReference type="SUPFAM" id="SSF54862">
    <property type="entry name" value="4Fe-4S ferredoxins"/>
    <property type="match status" value="1"/>
</dbReference>
<evidence type="ECO:0000313" key="8">
    <source>
        <dbReference type="Proteomes" id="UP000233618"/>
    </source>
</evidence>
<dbReference type="CDD" id="cd02143">
    <property type="entry name" value="nitroreductase_FeS-like"/>
    <property type="match status" value="1"/>
</dbReference>
<dbReference type="InterPro" id="IPR029479">
    <property type="entry name" value="Nitroreductase"/>
</dbReference>
<evidence type="ECO:0000313" key="7">
    <source>
        <dbReference type="EMBL" id="PKQ64725.1"/>
    </source>
</evidence>